<dbReference type="AlphaFoldDB" id="A0A3M5PJD0"/>
<protein>
    <submittedName>
        <fullName evidence="6">Regulatory protein LysR</fullName>
    </submittedName>
</protein>
<dbReference type="PROSITE" id="PS50931">
    <property type="entry name" value="HTH_LYSR"/>
    <property type="match status" value="1"/>
</dbReference>
<dbReference type="EMBL" id="RBTP01000012">
    <property type="protein sequence ID" value="RMT84508.1"/>
    <property type="molecule type" value="Genomic_DNA"/>
</dbReference>
<dbReference type="PANTHER" id="PTHR30427">
    <property type="entry name" value="TRANSCRIPTIONAL ACTIVATOR PROTEIN LYSR"/>
    <property type="match status" value="1"/>
</dbReference>
<comment type="similarity">
    <text evidence="1">Belongs to the LysR transcriptional regulatory family.</text>
</comment>
<dbReference type="SUPFAM" id="SSF53850">
    <property type="entry name" value="Periplasmic binding protein-like II"/>
    <property type="match status" value="1"/>
</dbReference>
<dbReference type="Pfam" id="PF03466">
    <property type="entry name" value="LysR_substrate"/>
    <property type="match status" value="1"/>
</dbReference>
<evidence type="ECO:0000256" key="4">
    <source>
        <dbReference type="ARBA" id="ARBA00023163"/>
    </source>
</evidence>
<evidence type="ECO:0000256" key="3">
    <source>
        <dbReference type="ARBA" id="ARBA00023125"/>
    </source>
</evidence>
<dbReference type="InterPro" id="IPR036390">
    <property type="entry name" value="WH_DNA-bd_sf"/>
</dbReference>
<evidence type="ECO:0000256" key="2">
    <source>
        <dbReference type="ARBA" id="ARBA00023015"/>
    </source>
</evidence>
<dbReference type="GO" id="GO:0003700">
    <property type="term" value="F:DNA-binding transcription factor activity"/>
    <property type="evidence" value="ECO:0007669"/>
    <property type="project" value="InterPro"/>
</dbReference>
<keyword evidence="2" id="KW-0805">Transcription regulation</keyword>
<dbReference type="InterPro" id="IPR000847">
    <property type="entry name" value="LysR_HTH_N"/>
</dbReference>
<dbReference type="PANTHER" id="PTHR30427:SF1">
    <property type="entry name" value="TRANSCRIPTIONAL ACTIVATOR PROTEIN LYSR"/>
    <property type="match status" value="1"/>
</dbReference>
<dbReference type="InterPro" id="IPR036388">
    <property type="entry name" value="WH-like_DNA-bd_sf"/>
</dbReference>
<evidence type="ECO:0000313" key="7">
    <source>
        <dbReference type="Proteomes" id="UP000273854"/>
    </source>
</evidence>
<dbReference type="SUPFAM" id="SSF46785">
    <property type="entry name" value="Winged helix' DNA-binding domain"/>
    <property type="match status" value="1"/>
</dbReference>
<dbReference type="Proteomes" id="UP000273854">
    <property type="component" value="Unassembled WGS sequence"/>
</dbReference>
<gene>
    <name evidence="6" type="ORF">ALP40_05119</name>
</gene>
<keyword evidence="4" id="KW-0804">Transcription</keyword>
<dbReference type="GO" id="GO:0043565">
    <property type="term" value="F:sequence-specific DNA binding"/>
    <property type="evidence" value="ECO:0007669"/>
    <property type="project" value="TreeGrafter"/>
</dbReference>
<keyword evidence="3" id="KW-0238">DNA-binding</keyword>
<dbReference type="Gene3D" id="3.40.190.10">
    <property type="entry name" value="Periplasmic binding protein-like II"/>
    <property type="match status" value="2"/>
</dbReference>
<dbReference type="Gene3D" id="1.10.10.10">
    <property type="entry name" value="Winged helix-like DNA-binding domain superfamily/Winged helix DNA-binding domain"/>
    <property type="match status" value="1"/>
</dbReference>
<dbReference type="PRINTS" id="PR00039">
    <property type="entry name" value="HTHLYSR"/>
</dbReference>
<organism evidence="6 7">
    <name type="scientific">Pseudomonas viridiflava</name>
    <name type="common">Phytomonas viridiflava</name>
    <dbReference type="NCBI Taxonomy" id="33069"/>
    <lineage>
        <taxon>Bacteria</taxon>
        <taxon>Pseudomonadati</taxon>
        <taxon>Pseudomonadota</taxon>
        <taxon>Gammaproteobacteria</taxon>
        <taxon>Pseudomonadales</taxon>
        <taxon>Pseudomonadaceae</taxon>
        <taxon>Pseudomonas</taxon>
    </lineage>
</organism>
<dbReference type="InterPro" id="IPR005119">
    <property type="entry name" value="LysR_subst-bd"/>
</dbReference>
<sequence length="351" mass="38349">MHRRVRSTLRVDFRHSTGADVHPAPAHHLYRSRVFMDLRQLEAFAAVMSAGSVTAAGKMLGRSQPSVTRVIQELEQELGFALFERSGPKVTPTHKAFMMYGEVESALLGIRNIRQRAQHIAEEENHQVKLVAISALAAGLLPAALARLPEQLKPRQIQLQSMSPENVVQAVLSKTTDLGAVSLPLEHRGLEIHWIGEAPCVAVLPADSELAAHEVLTMDVLARQTLITMANPYRFRRRIDKAFQAAGGELPHMLDTNTSLIAMQMAKAGLGVALVDPFTAKGVPIQGVVVRPIACNIPFFFGLISAFASPHTDVTHALIDEIATTAKWLVPDMVMHEASAHDALLQSIYAE</sequence>
<evidence type="ECO:0000256" key="1">
    <source>
        <dbReference type="ARBA" id="ARBA00009437"/>
    </source>
</evidence>
<reference evidence="6 7" key="1">
    <citation type="submission" date="2018-08" db="EMBL/GenBank/DDBJ databases">
        <title>Recombination of ecologically and evolutionarily significant loci maintains genetic cohesion in the Pseudomonas syringae species complex.</title>
        <authorList>
            <person name="Dillon M."/>
            <person name="Thakur S."/>
            <person name="Almeida R.N.D."/>
            <person name="Weir B.S."/>
            <person name="Guttman D.S."/>
        </authorList>
    </citation>
    <scope>NUCLEOTIDE SEQUENCE [LARGE SCALE GENOMIC DNA]</scope>
    <source>
        <strain evidence="6 7">ICMP 19473</strain>
    </source>
</reference>
<dbReference type="Pfam" id="PF00126">
    <property type="entry name" value="HTH_1"/>
    <property type="match status" value="1"/>
</dbReference>
<evidence type="ECO:0000313" key="6">
    <source>
        <dbReference type="EMBL" id="RMT84508.1"/>
    </source>
</evidence>
<dbReference type="GO" id="GO:0010628">
    <property type="term" value="P:positive regulation of gene expression"/>
    <property type="evidence" value="ECO:0007669"/>
    <property type="project" value="TreeGrafter"/>
</dbReference>
<feature type="domain" description="HTH lysR-type" evidence="5">
    <location>
        <begin position="36"/>
        <end position="93"/>
    </location>
</feature>
<name>A0A3M5PJD0_PSEVI</name>
<comment type="caution">
    <text evidence="6">The sequence shown here is derived from an EMBL/GenBank/DDBJ whole genome shotgun (WGS) entry which is preliminary data.</text>
</comment>
<proteinExistence type="inferred from homology"/>
<evidence type="ECO:0000259" key="5">
    <source>
        <dbReference type="PROSITE" id="PS50931"/>
    </source>
</evidence>
<accession>A0A3M5PJD0</accession>